<organism evidence="1 2">
    <name type="scientific">Siphonobacter aquaeclarae</name>
    <dbReference type="NCBI Taxonomy" id="563176"/>
    <lineage>
        <taxon>Bacteria</taxon>
        <taxon>Pseudomonadati</taxon>
        <taxon>Bacteroidota</taxon>
        <taxon>Cytophagia</taxon>
        <taxon>Cytophagales</taxon>
        <taxon>Cytophagaceae</taxon>
        <taxon>Siphonobacter</taxon>
    </lineage>
</organism>
<evidence type="ECO:0000313" key="1">
    <source>
        <dbReference type="EMBL" id="SDM70522.1"/>
    </source>
</evidence>
<proteinExistence type="predicted"/>
<name>A0A1G9VE77_9BACT</name>
<sequence length="118" mass="14430">MKPYRFLKHTGWPLTFYWPGLRVNGITLWPFIVVSVPRPAPGLMNHERIHLRQQLELLVLPFYVWYVGEYIWHRFRGKAPYDAYHAISFEREAYTQEEDLKYLPERPLWAFLAYFRQK</sequence>
<dbReference type="AlphaFoldDB" id="A0A1G9VE77"/>
<dbReference type="RefSeq" id="WP_317039240.1">
    <property type="nucleotide sequence ID" value="NZ_FNGS01000008.1"/>
</dbReference>
<protein>
    <submittedName>
        <fullName evidence="1">Uncharacterized protein</fullName>
    </submittedName>
</protein>
<keyword evidence="2" id="KW-1185">Reference proteome</keyword>
<reference evidence="1 2" key="1">
    <citation type="submission" date="2016-10" db="EMBL/GenBank/DDBJ databases">
        <authorList>
            <person name="de Groot N.N."/>
        </authorList>
    </citation>
    <scope>NUCLEOTIDE SEQUENCE [LARGE SCALE GENOMIC DNA]</scope>
    <source>
        <strain evidence="1 2">DSM 21668</strain>
    </source>
</reference>
<evidence type="ECO:0000313" key="2">
    <source>
        <dbReference type="Proteomes" id="UP000198901"/>
    </source>
</evidence>
<dbReference type="STRING" id="563176.SAMN04488090_4077"/>
<gene>
    <name evidence="1" type="ORF">SAMN04488090_4077</name>
</gene>
<dbReference type="Proteomes" id="UP000198901">
    <property type="component" value="Unassembled WGS sequence"/>
</dbReference>
<dbReference type="EMBL" id="FNGS01000008">
    <property type="protein sequence ID" value="SDM70522.1"/>
    <property type="molecule type" value="Genomic_DNA"/>
</dbReference>
<accession>A0A1G9VE77</accession>